<dbReference type="InterPro" id="IPR052896">
    <property type="entry name" value="GGT-like_enzyme"/>
</dbReference>
<dbReference type="Pfam" id="PF01019">
    <property type="entry name" value="G_glu_transpept"/>
    <property type="match status" value="1"/>
</dbReference>
<accession>A0A8J7Z3S3</accession>
<dbReference type="Gene3D" id="3.60.20.40">
    <property type="match status" value="1"/>
</dbReference>
<name>A0A8J7Z3S3_9CYAN</name>
<gene>
    <name evidence="1" type="ORF">GS601_09840</name>
</gene>
<dbReference type="EMBL" id="WVIE01000009">
    <property type="protein sequence ID" value="NDJ17588.1"/>
    <property type="molecule type" value="Genomic_DNA"/>
</dbReference>
<dbReference type="PANTHER" id="PTHR43881">
    <property type="entry name" value="GAMMA-GLUTAMYLTRANSPEPTIDASE (AFU_ORTHOLOGUE AFUA_4G13580)"/>
    <property type="match status" value="1"/>
</dbReference>
<evidence type="ECO:0000313" key="1">
    <source>
        <dbReference type="EMBL" id="NDJ17588.1"/>
    </source>
</evidence>
<sequence length="531" mass="57284">MSDTLTQYPYGSHRRVVMGAQGAVVTSQPLATLAGMEMLWAGGNAVDAAIAMAIALTVVEPTSNGIGSDAFALVWDGQMHGLNGSGKSPHQLPLEPFANLPQMPHTGWLTPTVPGAVSAWQSLWKRWGTLPFVQLFEPALRYAEQGFPVSPEVARAWKRAERIFLSLAGDAFSPFQEVFFAGGRSPRAGEIWRSPNHAKTLRAIAESEGDAFYQGDLAVAIAHFATATGGYFTPEDFATHQAEWVEPISTTYRGVTVWELPPNTQGIAALMALNILEGFELSQYPRDSIESYHVQIEAMKLAYGDVRRHVSDPRFMDVTPEALLSKAYAAKRRALIDHTAIPFPTSGMATGGTVYLAAADPELMVSFIQSNYDGFGSGILVPETGIALHNRGAGFSTQAGHPNQVAAGKRPYHTIIPGFLSYKHQPIGAFGVMGGAMQPQGHLQVVVNLVDYGMNPQAALDAPRWQWMEKNRVLLEPPLVPTIATGLSDRAHHIQLTAEPSAFGRGQIIVRSGETLIAASEPRADGIALAR</sequence>
<dbReference type="Gene3D" id="1.10.246.130">
    <property type="match status" value="1"/>
</dbReference>
<proteinExistence type="predicted"/>
<organism evidence="1 2">
    <name type="scientific">Myxacorys almedinensis A</name>
    <dbReference type="NCBI Taxonomy" id="2690445"/>
    <lineage>
        <taxon>Bacteria</taxon>
        <taxon>Bacillati</taxon>
        <taxon>Cyanobacteriota</taxon>
        <taxon>Cyanophyceae</taxon>
        <taxon>Leptolyngbyales</taxon>
        <taxon>Leptolyngbyaceae</taxon>
        <taxon>Myxacorys</taxon>
        <taxon>Myxacorys almedinensis</taxon>
    </lineage>
</organism>
<evidence type="ECO:0000313" key="2">
    <source>
        <dbReference type="Proteomes" id="UP000646053"/>
    </source>
</evidence>
<dbReference type="InterPro" id="IPR043137">
    <property type="entry name" value="GGT_ssub_C"/>
</dbReference>
<dbReference type="InterPro" id="IPR043138">
    <property type="entry name" value="GGT_lsub"/>
</dbReference>
<protein>
    <submittedName>
        <fullName evidence="1">Gamma-glutamyltransferase</fullName>
    </submittedName>
</protein>
<reference evidence="1" key="1">
    <citation type="submission" date="2019-12" db="EMBL/GenBank/DDBJ databases">
        <title>High-Quality draft genome sequences of three cyanobacteria isolated from the limestone walls of the Old Cathedral of Coimbra.</title>
        <authorList>
            <person name="Tiago I."/>
            <person name="Soares F."/>
            <person name="Portugal A."/>
        </authorList>
    </citation>
    <scope>NUCLEOTIDE SEQUENCE</scope>
    <source>
        <strain evidence="1">A</strain>
    </source>
</reference>
<dbReference type="PANTHER" id="PTHR43881:SF1">
    <property type="entry name" value="GAMMA-GLUTAMYLTRANSPEPTIDASE (AFU_ORTHOLOGUE AFUA_4G13580)"/>
    <property type="match status" value="1"/>
</dbReference>
<dbReference type="InterPro" id="IPR029055">
    <property type="entry name" value="Ntn_hydrolases_N"/>
</dbReference>
<keyword evidence="2" id="KW-1185">Reference proteome</keyword>
<dbReference type="AlphaFoldDB" id="A0A8J7Z3S3"/>
<dbReference type="SUPFAM" id="SSF56235">
    <property type="entry name" value="N-terminal nucleophile aminohydrolases (Ntn hydrolases)"/>
    <property type="match status" value="1"/>
</dbReference>
<dbReference type="Proteomes" id="UP000646053">
    <property type="component" value="Unassembled WGS sequence"/>
</dbReference>
<dbReference type="PRINTS" id="PR01210">
    <property type="entry name" value="GGTRANSPTASE"/>
</dbReference>
<comment type="caution">
    <text evidence="1">The sequence shown here is derived from an EMBL/GenBank/DDBJ whole genome shotgun (WGS) entry which is preliminary data.</text>
</comment>